<gene>
    <name evidence="2" type="ORF">MFFC18_26920</name>
</gene>
<keyword evidence="2" id="KW-0808">Transferase</keyword>
<protein>
    <submittedName>
        <fullName evidence="2">Putative fructose-like phosphotransferase system subunit EIIA</fullName>
    </submittedName>
</protein>
<dbReference type="PROSITE" id="PS51094">
    <property type="entry name" value="PTS_EIIA_TYPE_2"/>
    <property type="match status" value="1"/>
</dbReference>
<dbReference type="AlphaFoldDB" id="A0A5B9P931"/>
<dbReference type="RefSeq" id="WP_075084279.1">
    <property type="nucleotide sequence ID" value="NZ_CP042912.1"/>
</dbReference>
<proteinExistence type="predicted"/>
<dbReference type="STRING" id="980251.GCA_001642875_01481"/>
<dbReference type="OrthoDB" id="289331at2"/>
<dbReference type="InterPro" id="IPR016152">
    <property type="entry name" value="PTrfase/Anion_transptr"/>
</dbReference>
<evidence type="ECO:0000313" key="3">
    <source>
        <dbReference type="Proteomes" id="UP000322214"/>
    </source>
</evidence>
<dbReference type="PANTHER" id="PTHR47738">
    <property type="entry name" value="PTS SYSTEM FRUCTOSE-LIKE EIIA COMPONENT-RELATED"/>
    <property type="match status" value="1"/>
</dbReference>
<dbReference type="Gene3D" id="3.40.930.10">
    <property type="entry name" value="Mannitol-specific EII, Chain A"/>
    <property type="match status" value="1"/>
</dbReference>
<dbReference type="KEGG" id="mff:MFFC18_26920"/>
<dbReference type="Pfam" id="PF00359">
    <property type="entry name" value="PTS_EIIA_2"/>
    <property type="match status" value="1"/>
</dbReference>
<evidence type="ECO:0000259" key="1">
    <source>
        <dbReference type="PROSITE" id="PS51094"/>
    </source>
</evidence>
<dbReference type="InterPro" id="IPR002178">
    <property type="entry name" value="PTS_EIIA_type-2_dom"/>
</dbReference>
<sequence>MSNEDFDLASLAEFLHITPAEARKMAERGRVPGKKIAGQWRFFSAEIHSWFEDRIGVSDEQELAEVEKVLEIQSTKQIVDEFHIPDMMPESLVFVPLLARTKPKVIQLLCDSVAATGSLWDPEKMGDAIRKREDLHPTALENGVAMLHPRRPMTNIIGEAFIGLGVTTNGIAFGGPRGTLTDVFFLIGSTDEAVHLRVLARLSRLIQEPEFLDTLRSTDNSSDAHRCIIEFDERLD</sequence>
<reference evidence="2 3" key="1">
    <citation type="submission" date="2019-08" db="EMBL/GenBank/DDBJ databases">
        <title>Deep-cultivation of Planctomycetes and their phenomic and genomic characterization uncovers novel biology.</title>
        <authorList>
            <person name="Wiegand S."/>
            <person name="Jogler M."/>
            <person name="Boedeker C."/>
            <person name="Pinto D."/>
            <person name="Vollmers J."/>
            <person name="Rivas-Marin E."/>
            <person name="Kohn T."/>
            <person name="Peeters S.H."/>
            <person name="Heuer A."/>
            <person name="Rast P."/>
            <person name="Oberbeckmann S."/>
            <person name="Bunk B."/>
            <person name="Jeske O."/>
            <person name="Meyerdierks A."/>
            <person name="Storesund J.E."/>
            <person name="Kallscheuer N."/>
            <person name="Luecker S."/>
            <person name="Lage O.M."/>
            <person name="Pohl T."/>
            <person name="Merkel B.J."/>
            <person name="Hornburger P."/>
            <person name="Mueller R.-W."/>
            <person name="Bruemmer F."/>
            <person name="Labrenz M."/>
            <person name="Spormann A.M."/>
            <person name="Op den Camp H."/>
            <person name="Overmann J."/>
            <person name="Amann R."/>
            <person name="Jetten M.S.M."/>
            <person name="Mascher T."/>
            <person name="Medema M.H."/>
            <person name="Devos D.P."/>
            <person name="Kaster A.-K."/>
            <person name="Ovreas L."/>
            <person name="Rohde M."/>
            <person name="Galperin M.Y."/>
            <person name="Jogler C."/>
        </authorList>
    </citation>
    <scope>NUCLEOTIDE SEQUENCE [LARGE SCALE GENOMIC DNA]</scope>
    <source>
        <strain evidence="2 3">FC18</strain>
    </source>
</reference>
<organism evidence="2 3">
    <name type="scientific">Mariniblastus fucicola</name>
    <dbReference type="NCBI Taxonomy" id="980251"/>
    <lineage>
        <taxon>Bacteria</taxon>
        <taxon>Pseudomonadati</taxon>
        <taxon>Planctomycetota</taxon>
        <taxon>Planctomycetia</taxon>
        <taxon>Pirellulales</taxon>
        <taxon>Pirellulaceae</taxon>
        <taxon>Mariniblastus</taxon>
    </lineage>
</organism>
<evidence type="ECO:0000313" key="2">
    <source>
        <dbReference type="EMBL" id="QEG22808.1"/>
    </source>
</evidence>
<dbReference type="Pfam" id="PF12728">
    <property type="entry name" value="HTH_17"/>
    <property type="match status" value="1"/>
</dbReference>
<dbReference type="PANTHER" id="PTHR47738:SF1">
    <property type="entry name" value="NITROGEN REGULATORY PROTEIN"/>
    <property type="match status" value="1"/>
</dbReference>
<feature type="domain" description="PTS EIIA type-2" evidence="1">
    <location>
        <begin position="86"/>
        <end position="231"/>
    </location>
</feature>
<dbReference type="InterPro" id="IPR051541">
    <property type="entry name" value="PTS_SugarTrans_NitroReg"/>
</dbReference>
<dbReference type="GO" id="GO:0030295">
    <property type="term" value="F:protein kinase activator activity"/>
    <property type="evidence" value="ECO:0007669"/>
    <property type="project" value="TreeGrafter"/>
</dbReference>
<name>A0A5B9P931_9BACT</name>
<dbReference type="EMBL" id="CP042912">
    <property type="protein sequence ID" value="QEG22808.1"/>
    <property type="molecule type" value="Genomic_DNA"/>
</dbReference>
<keyword evidence="3" id="KW-1185">Reference proteome</keyword>
<accession>A0A5B9P931</accession>
<dbReference type="Proteomes" id="UP000322214">
    <property type="component" value="Chromosome"/>
</dbReference>
<dbReference type="GO" id="GO:0016740">
    <property type="term" value="F:transferase activity"/>
    <property type="evidence" value="ECO:0007669"/>
    <property type="project" value="UniProtKB-KW"/>
</dbReference>
<dbReference type="InterPro" id="IPR041657">
    <property type="entry name" value="HTH_17"/>
</dbReference>
<dbReference type="SUPFAM" id="SSF55804">
    <property type="entry name" value="Phoshotransferase/anion transport protein"/>
    <property type="match status" value="1"/>
</dbReference>